<evidence type="ECO:0008006" key="5">
    <source>
        <dbReference type="Google" id="ProtNLM"/>
    </source>
</evidence>
<dbReference type="Proteomes" id="UP000831963">
    <property type="component" value="Chromosome"/>
</dbReference>
<evidence type="ECO:0000256" key="1">
    <source>
        <dbReference type="SAM" id="MobiDB-lite"/>
    </source>
</evidence>
<keyword evidence="4" id="KW-1185">Reference proteome</keyword>
<evidence type="ECO:0000313" key="3">
    <source>
        <dbReference type="EMBL" id="UPL14189.1"/>
    </source>
</evidence>
<dbReference type="EMBL" id="CP078077">
    <property type="protein sequence ID" value="UPL14189.1"/>
    <property type="molecule type" value="Genomic_DNA"/>
</dbReference>
<feature type="chain" id="PRO_5046997331" description="Lipoprotein" evidence="2">
    <location>
        <begin position="27"/>
        <end position="173"/>
    </location>
</feature>
<sequence>MIFRPRRGVMAGAVLLAAAVVLSACAATPSPAAPSDAPAAETPITASPLPSATPSGDLGPVESFLAWLEASRAPDAEAACAGLSPELAARMIAELNGSGAFAVSTCAEMITATAELYRATAQSSEVDVTIQEQTENDATLFVTYLASGDCGTVVMTREVTGWIITERSEECAV</sequence>
<proteinExistence type="predicted"/>
<dbReference type="RefSeq" id="WP_247957287.1">
    <property type="nucleotide sequence ID" value="NZ_CP078077.1"/>
</dbReference>
<feature type="region of interest" description="Disordered" evidence="1">
    <location>
        <begin position="32"/>
        <end position="55"/>
    </location>
</feature>
<evidence type="ECO:0000256" key="2">
    <source>
        <dbReference type="SAM" id="SignalP"/>
    </source>
</evidence>
<organism evidence="3 4">
    <name type="scientific">Microbacterium galbinum</name>
    <dbReference type="NCBI Taxonomy" id="2851646"/>
    <lineage>
        <taxon>Bacteria</taxon>
        <taxon>Bacillati</taxon>
        <taxon>Actinomycetota</taxon>
        <taxon>Actinomycetes</taxon>
        <taxon>Micrococcales</taxon>
        <taxon>Microbacteriaceae</taxon>
        <taxon>Microbacterium</taxon>
    </lineage>
</organism>
<dbReference type="InterPro" id="IPR006311">
    <property type="entry name" value="TAT_signal"/>
</dbReference>
<dbReference type="PROSITE" id="PS51257">
    <property type="entry name" value="PROKAR_LIPOPROTEIN"/>
    <property type="match status" value="1"/>
</dbReference>
<reference evidence="3 4" key="1">
    <citation type="submission" date="2021-06" db="EMBL/GenBank/DDBJ databases">
        <title>Genome-based taxonomic framework of Microbacterium strains isolated from marine environment, the description of four new species and reclassification of four preexisting species.</title>
        <authorList>
            <person name="Lee S.D."/>
            <person name="Kim S.-M."/>
            <person name="Byeon Y.-S."/>
            <person name="Yang H.L."/>
            <person name="Kim I.S."/>
        </authorList>
    </citation>
    <scope>NUCLEOTIDE SEQUENCE [LARGE SCALE GENOMIC DNA]</scope>
    <source>
        <strain evidence="3 4">SSW1-36</strain>
    </source>
</reference>
<keyword evidence="2" id="KW-0732">Signal</keyword>
<feature type="compositionally biased region" description="Polar residues" evidence="1">
    <location>
        <begin position="44"/>
        <end position="54"/>
    </location>
</feature>
<protein>
    <recommendedName>
        <fullName evidence="5">Lipoprotein</fullName>
    </recommendedName>
</protein>
<dbReference type="PROSITE" id="PS51318">
    <property type="entry name" value="TAT"/>
    <property type="match status" value="1"/>
</dbReference>
<accession>A0ABY4INK2</accession>
<evidence type="ECO:0000313" key="4">
    <source>
        <dbReference type="Proteomes" id="UP000831963"/>
    </source>
</evidence>
<gene>
    <name evidence="3" type="ORF">KV396_06755</name>
</gene>
<feature type="signal peptide" evidence="2">
    <location>
        <begin position="1"/>
        <end position="26"/>
    </location>
</feature>
<name>A0ABY4INK2_9MICO</name>